<dbReference type="InterPro" id="IPR021202">
    <property type="entry name" value="Rv3654c-like"/>
</dbReference>
<dbReference type="EMBL" id="WHZW01000017">
    <property type="protein sequence ID" value="NEG90037.1"/>
    <property type="molecule type" value="Genomic_DNA"/>
</dbReference>
<gene>
    <name evidence="2" type="ORF">GFD25_08590</name>
</gene>
<accession>A0A6N9Z5P2</accession>
<proteinExistence type="predicted"/>
<keyword evidence="1" id="KW-0812">Transmembrane</keyword>
<comment type="caution">
    <text evidence="2">The sequence shown here is derived from an EMBL/GenBank/DDBJ whole genome shotgun (WGS) entry which is preliminary data.</text>
</comment>
<feature type="transmembrane region" description="Helical" evidence="1">
    <location>
        <begin position="60"/>
        <end position="84"/>
    </location>
</feature>
<protein>
    <submittedName>
        <fullName evidence="2">Pilus assembly protein TadE</fullName>
    </submittedName>
</protein>
<dbReference type="AlphaFoldDB" id="A0A6N9Z5P2"/>
<name>A0A6N9Z5P2_9BIFI</name>
<evidence type="ECO:0000313" key="3">
    <source>
        <dbReference type="Proteomes" id="UP000469194"/>
    </source>
</evidence>
<evidence type="ECO:0000256" key="1">
    <source>
        <dbReference type="SAM" id="Phobius"/>
    </source>
</evidence>
<keyword evidence="1" id="KW-0472">Membrane</keyword>
<keyword evidence="3" id="KW-1185">Reference proteome</keyword>
<sequence length="164" mass="17215">MNVERRSDGRWRCAARWRCDSRRCCDSRWCCGVRRRDSASRVGVLCHDVWHGADRGSGTVAGVMLILLVGVLLGAVASAGNLLICQGRARASADLAVVSAASALRAGNADPCAVAGSVAQANDARIDACMVDGDDVQATLSVPTRVPFMPWMSRASRAGPVACG</sequence>
<organism evidence="2 3">
    <name type="scientific">Bifidobacterium aerophilum</name>
    <dbReference type="NCBI Taxonomy" id="1798155"/>
    <lineage>
        <taxon>Bacteria</taxon>
        <taxon>Bacillati</taxon>
        <taxon>Actinomycetota</taxon>
        <taxon>Actinomycetes</taxon>
        <taxon>Bifidobacteriales</taxon>
        <taxon>Bifidobacteriaceae</taxon>
        <taxon>Bifidobacterium</taxon>
    </lineage>
</organism>
<evidence type="ECO:0000313" key="2">
    <source>
        <dbReference type="EMBL" id="NEG90037.1"/>
    </source>
</evidence>
<keyword evidence="1" id="KW-1133">Transmembrane helix</keyword>
<reference evidence="2 3" key="1">
    <citation type="submission" date="2019-10" db="EMBL/GenBank/DDBJ databases">
        <title>Bifidobacterium from non-human primates.</title>
        <authorList>
            <person name="Modesto M."/>
        </authorList>
    </citation>
    <scope>NUCLEOTIDE SEQUENCE [LARGE SCALE GENOMIC DNA]</scope>
    <source>
        <strain evidence="2 3">TRE17</strain>
    </source>
</reference>
<dbReference type="NCBIfam" id="TIGR03816">
    <property type="entry name" value="tadE_like_DECH"/>
    <property type="match status" value="1"/>
</dbReference>
<dbReference type="Proteomes" id="UP000469194">
    <property type="component" value="Unassembled WGS sequence"/>
</dbReference>